<feature type="domain" description="TadE-like" evidence="2">
    <location>
        <begin position="14"/>
        <end position="56"/>
    </location>
</feature>
<name>A0ABV4N7Y6_9VIBR</name>
<accession>A0ABV4N7Y6</accession>
<proteinExistence type="predicted"/>
<keyword evidence="1" id="KW-1133">Transmembrane helix</keyword>
<dbReference type="RefSeq" id="WP_240701694.1">
    <property type="nucleotide sequence ID" value="NZ_AP025491.1"/>
</dbReference>
<keyword evidence="1" id="KW-0472">Membrane</keyword>
<evidence type="ECO:0000256" key="1">
    <source>
        <dbReference type="SAM" id="Phobius"/>
    </source>
</evidence>
<dbReference type="Proteomes" id="UP001570417">
    <property type="component" value="Unassembled WGS sequence"/>
</dbReference>
<dbReference type="EMBL" id="JBFRUW010000006">
    <property type="protein sequence ID" value="MFA0567509.1"/>
    <property type="molecule type" value="Genomic_DNA"/>
</dbReference>
<comment type="caution">
    <text evidence="3">The sequence shown here is derived from an EMBL/GenBank/DDBJ whole genome shotgun (WGS) entry which is preliminary data.</text>
</comment>
<reference evidence="3 4" key="1">
    <citation type="journal article" date="2024" name="ISME J.">
        <title>Tailless and filamentous prophages are predominant in marine Vibrio.</title>
        <authorList>
            <person name="Steensen K."/>
            <person name="Seneca J."/>
            <person name="Bartlau N."/>
            <person name="Yu X.A."/>
            <person name="Hussain F.A."/>
            <person name="Polz M.F."/>
        </authorList>
    </citation>
    <scope>NUCLEOTIDE SEQUENCE [LARGE SCALE GENOMIC DNA]</scope>
    <source>
        <strain evidence="3 4">10N.222.51.A1</strain>
    </source>
</reference>
<evidence type="ECO:0000313" key="3">
    <source>
        <dbReference type="EMBL" id="MFA0567509.1"/>
    </source>
</evidence>
<protein>
    <submittedName>
        <fullName evidence="3">TadE/TadG family type IV pilus assembly protein</fullName>
    </submittedName>
</protein>
<keyword evidence="4" id="KW-1185">Reference proteome</keyword>
<dbReference type="Pfam" id="PF07811">
    <property type="entry name" value="TadE"/>
    <property type="match status" value="1"/>
</dbReference>
<feature type="transmembrane region" description="Helical" evidence="1">
    <location>
        <begin position="20"/>
        <end position="43"/>
    </location>
</feature>
<sequence length="155" mass="16763">MRKVAVANKDKQSGIAVIEFTAVVAFFLTLILTIIDIGMYGYVKLTMQNAVREGARYAVTGQSGLDPDASSNREAAIIQKMTNSSNGLFSQVIEVDEIRVEDLDGNAVTGFGGPGDLIAIHLDCEWATSSPYILPFVDDGTYKFTVSAAMKNELF</sequence>
<gene>
    <name evidence="3" type="ORF">AB4566_04395</name>
</gene>
<organism evidence="3 4">
    <name type="scientific">Vibrio gallaecicus</name>
    <dbReference type="NCBI Taxonomy" id="552386"/>
    <lineage>
        <taxon>Bacteria</taxon>
        <taxon>Pseudomonadati</taxon>
        <taxon>Pseudomonadota</taxon>
        <taxon>Gammaproteobacteria</taxon>
        <taxon>Vibrionales</taxon>
        <taxon>Vibrionaceae</taxon>
        <taxon>Vibrio</taxon>
    </lineage>
</organism>
<keyword evidence="1" id="KW-0812">Transmembrane</keyword>
<evidence type="ECO:0000259" key="2">
    <source>
        <dbReference type="Pfam" id="PF07811"/>
    </source>
</evidence>
<evidence type="ECO:0000313" key="4">
    <source>
        <dbReference type="Proteomes" id="UP001570417"/>
    </source>
</evidence>
<dbReference type="InterPro" id="IPR012495">
    <property type="entry name" value="TadE-like_dom"/>
</dbReference>